<comment type="caution">
    <text evidence="1">The sequence shown here is derived from an EMBL/GenBank/DDBJ whole genome shotgun (WGS) entry which is preliminary data.</text>
</comment>
<sequence>MGLVEKWEWANGYRRQRCGRLLWRLRAAVKTVAGCCKDVSVKRQGQRKKQQLCSSRFQYDPWSYALNFDDGCKNLGGKVGHGDAAVSDVVVGRGDAVLVYVVWLKTK</sequence>
<keyword evidence="2" id="KW-1185">Reference proteome</keyword>
<dbReference type="Proteomes" id="UP001057402">
    <property type="component" value="Chromosome 5"/>
</dbReference>
<gene>
    <name evidence="1" type="ORF">MLD38_019348</name>
</gene>
<evidence type="ECO:0000313" key="2">
    <source>
        <dbReference type="Proteomes" id="UP001057402"/>
    </source>
</evidence>
<reference evidence="2" key="1">
    <citation type="journal article" date="2023" name="Front. Plant Sci.">
        <title>Chromosomal-level genome assembly of Melastoma candidum provides insights into trichome evolution.</title>
        <authorList>
            <person name="Zhong Y."/>
            <person name="Wu W."/>
            <person name="Sun C."/>
            <person name="Zou P."/>
            <person name="Liu Y."/>
            <person name="Dai S."/>
            <person name="Zhou R."/>
        </authorList>
    </citation>
    <scope>NUCLEOTIDE SEQUENCE [LARGE SCALE GENOMIC DNA]</scope>
</reference>
<accession>A0ACB9R089</accession>
<proteinExistence type="predicted"/>
<name>A0ACB9R089_9MYRT</name>
<organism evidence="1 2">
    <name type="scientific">Melastoma candidum</name>
    <dbReference type="NCBI Taxonomy" id="119954"/>
    <lineage>
        <taxon>Eukaryota</taxon>
        <taxon>Viridiplantae</taxon>
        <taxon>Streptophyta</taxon>
        <taxon>Embryophyta</taxon>
        <taxon>Tracheophyta</taxon>
        <taxon>Spermatophyta</taxon>
        <taxon>Magnoliopsida</taxon>
        <taxon>eudicotyledons</taxon>
        <taxon>Gunneridae</taxon>
        <taxon>Pentapetalae</taxon>
        <taxon>rosids</taxon>
        <taxon>malvids</taxon>
        <taxon>Myrtales</taxon>
        <taxon>Melastomataceae</taxon>
        <taxon>Melastomatoideae</taxon>
        <taxon>Melastomateae</taxon>
        <taxon>Melastoma</taxon>
    </lineage>
</organism>
<dbReference type="EMBL" id="CM042884">
    <property type="protein sequence ID" value="KAI4371074.1"/>
    <property type="molecule type" value="Genomic_DNA"/>
</dbReference>
<evidence type="ECO:0000313" key="1">
    <source>
        <dbReference type="EMBL" id="KAI4371074.1"/>
    </source>
</evidence>
<protein>
    <submittedName>
        <fullName evidence="1">Uncharacterized protein</fullName>
    </submittedName>
</protein>